<dbReference type="PANTHER" id="PTHR31871">
    <property type="entry name" value="OS02G0137100 PROTEIN"/>
    <property type="match status" value="1"/>
</dbReference>
<name>A0ABC8V6P6_9AQUA</name>
<dbReference type="AlphaFoldDB" id="A0ABC8V6P6"/>
<dbReference type="InterPro" id="IPR006476">
    <property type="entry name" value="CHP01589_pln"/>
</dbReference>
<reference evidence="1 2" key="1">
    <citation type="submission" date="2024-02" db="EMBL/GenBank/DDBJ databases">
        <authorList>
            <person name="Vignale AGUSTIN F."/>
            <person name="Sosa J E."/>
            <person name="Modenutti C."/>
        </authorList>
    </citation>
    <scope>NUCLEOTIDE SEQUENCE [LARGE SCALE GENOMIC DNA]</scope>
</reference>
<comment type="caution">
    <text evidence="1">The sequence shown here is derived from an EMBL/GenBank/DDBJ whole genome shotgun (WGS) entry which is preliminary data.</text>
</comment>
<sequence length="295" mass="32184">MSQKEVVNTLLKQAKIEPGFTELVWQKLEEENQEFFKAYHLRLLVKDQIVKFNTLLERQVELMHQICPAAVTSLPMSNGSHISQMHQNTACYVTDQTGPALKTDNMQQPIGTTLPNAFPNGGSSLHQRLQTAVDTSAHARRIDVPPNVLLAQGSNVGMIPGMNGGMIKSEVGYVGNSQYLFGADGSVLETRPAIGDAFYSSFSSIESNSQPLNGTILDANVSSIGLLGQIPRNFSLSDLAADFSNNILESYSRSPFLVAGTDNYFDPSDRGDHQGDGKRLDTISEGFSYEDFGSD</sequence>
<proteinExistence type="predicted"/>
<dbReference type="Proteomes" id="UP001642360">
    <property type="component" value="Unassembled WGS sequence"/>
</dbReference>
<protein>
    <submittedName>
        <fullName evidence="1">Uncharacterized protein</fullName>
    </submittedName>
</protein>
<accession>A0ABC8V6P6</accession>
<dbReference type="Pfam" id="PF09713">
    <property type="entry name" value="A_thal_3526"/>
    <property type="match status" value="1"/>
</dbReference>
<evidence type="ECO:0000313" key="1">
    <source>
        <dbReference type="EMBL" id="CAK9188482.1"/>
    </source>
</evidence>
<dbReference type="EMBL" id="CAUOFW020010501">
    <property type="protein sequence ID" value="CAK9188482.1"/>
    <property type="molecule type" value="Genomic_DNA"/>
</dbReference>
<dbReference type="NCBIfam" id="TIGR01589">
    <property type="entry name" value="A_thal_3526"/>
    <property type="match status" value="1"/>
</dbReference>
<gene>
    <name evidence="1" type="ORF">ILEXP_LOCUS59164</name>
</gene>
<keyword evidence="2" id="KW-1185">Reference proteome</keyword>
<evidence type="ECO:0000313" key="2">
    <source>
        <dbReference type="Proteomes" id="UP001642360"/>
    </source>
</evidence>
<dbReference type="PANTHER" id="PTHR31871:SF1">
    <property type="entry name" value="HISTIDINE-TRNA LIGASE"/>
    <property type="match status" value="1"/>
</dbReference>
<organism evidence="1 2">
    <name type="scientific">Ilex paraguariensis</name>
    <name type="common">yerba mate</name>
    <dbReference type="NCBI Taxonomy" id="185542"/>
    <lineage>
        <taxon>Eukaryota</taxon>
        <taxon>Viridiplantae</taxon>
        <taxon>Streptophyta</taxon>
        <taxon>Embryophyta</taxon>
        <taxon>Tracheophyta</taxon>
        <taxon>Spermatophyta</taxon>
        <taxon>Magnoliopsida</taxon>
        <taxon>eudicotyledons</taxon>
        <taxon>Gunneridae</taxon>
        <taxon>Pentapetalae</taxon>
        <taxon>asterids</taxon>
        <taxon>campanulids</taxon>
        <taxon>Aquifoliales</taxon>
        <taxon>Aquifoliaceae</taxon>
        <taxon>Ilex</taxon>
    </lineage>
</organism>